<evidence type="ECO:0000313" key="3">
    <source>
        <dbReference type="Proteomes" id="UP000561459"/>
    </source>
</evidence>
<keyword evidence="2" id="KW-0808">Transferase</keyword>
<dbReference type="GO" id="GO:0016757">
    <property type="term" value="F:glycosyltransferase activity"/>
    <property type="evidence" value="ECO:0007669"/>
    <property type="project" value="InterPro"/>
</dbReference>
<keyword evidence="3" id="KW-1185">Reference proteome</keyword>
<dbReference type="PANTHER" id="PTHR45947:SF3">
    <property type="entry name" value="SULFOQUINOVOSYL TRANSFERASE SQD2"/>
    <property type="match status" value="1"/>
</dbReference>
<dbReference type="Proteomes" id="UP000561459">
    <property type="component" value="Unassembled WGS sequence"/>
</dbReference>
<evidence type="ECO:0000259" key="1">
    <source>
        <dbReference type="Pfam" id="PF00534"/>
    </source>
</evidence>
<organism evidence="2 3">
    <name type="scientific">Novosphingobium fluoreni</name>
    <dbReference type="NCBI Taxonomy" id="1391222"/>
    <lineage>
        <taxon>Bacteria</taxon>
        <taxon>Pseudomonadati</taxon>
        <taxon>Pseudomonadota</taxon>
        <taxon>Alphaproteobacteria</taxon>
        <taxon>Sphingomonadales</taxon>
        <taxon>Sphingomonadaceae</taxon>
        <taxon>Novosphingobium</taxon>
    </lineage>
</organism>
<feature type="domain" description="Glycosyl transferase family 1" evidence="1">
    <location>
        <begin position="202"/>
        <end position="362"/>
    </location>
</feature>
<gene>
    <name evidence="2" type="ORF">GGR39_000673</name>
</gene>
<dbReference type="RefSeq" id="WP_183615837.1">
    <property type="nucleotide sequence ID" value="NZ_JACIDY010000001.1"/>
</dbReference>
<dbReference type="SUPFAM" id="SSF53756">
    <property type="entry name" value="UDP-Glycosyltransferase/glycogen phosphorylase"/>
    <property type="match status" value="1"/>
</dbReference>
<dbReference type="Pfam" id="PF00534">
    <property type="entry name" value="Glycos_transf_1"/>
    <property type="match status" value="1"/>
</dbReference>
<comment type="caution">
    <text evidence="2">The sequence shown here is derived from an EMBL/GenBank/DDBJ whole genome shotgun (WGS) entry which is preliminary data.</text>
</comment>
<dbReference type="InterPro" id="IPR001296">
    <property type="entry name" value="Glyco_trans_1"/>
</dbReference>
<dbReference type="EMBL" id="JACIDY010000001">
    <property type="protein sequence ID" value="MBB3939044.1"/>
    <property type="molecule type" value="Genomic_DNA"/>
</dbReference>
<dbReference type="PANTHER" id="PTHR45947">
    <property type="entry name" value="SULFOQUINOVOSYL TRANSFERASE SQD2"/>
    <property type="match status" value="1"/>
</dbReference>
<name>A0A7W6FX76_9SPHN</name>
<dbReference type="Gene3D" id="3.40.50.2000">
    <property type="entry name" value="Glycogen Phosphorylase B"/>
    <property type="match status" value="2"/>
</dbReference>
<evidence type="ECO:0000313" key="2">
    <source>
        <dbReference type="EMBL" id="MBB3939044.1"/>
    </source>
</evidence>
<dbReference type="AlphaFoldDB" id="A0A7W6FX76"/>
<reference evidence="2 3" key="1">
    <citation type="submission" date="2020-08" db="EMBL/GenBank/DDBJ databases">
        <title>Genomic Encyclopedia of Type Strains, Phase IV (KMG-IV): sequencing the most valuable type-strain genomes for metagenomic binning, comparative biology and taxonomic classification.</title>
        <authorList>
            <person name="Goeker M."/>
        </authorList>
    </citation>
    <scope>NUCLEOTIDE SEQUENCE [LARGE SCALE GENOMIC DNA]</scope>
    <source>
        <strain evidence="2 3">DSM 27568</strain>
    </source>
</reference>
<accession>A0A7W6FX76</accession>
<dbReference type="InterPro" id="IPR050194">
    <property type="entry name" value="Glycosyltransferase_grp1"/>
</dbReference>
<protein>
    <submittedName>
        <fullName evidence="2">Glycosyltransferase involved in cell wall biosynthesis</fullName>
    </submittedName>
</protein>
<sequence length="389" mass="42474">MSQAGGRNEVGAVRLQAAVIYHFWPHYREPVMQAMDRDGSIAYHFVGSGEALEGVLHADPKAVSRFVEAPFRKLGALLWQPGAVRAATDRRYQALILLADPHFLSTWVAALIGKLRRVPVVFWGHGWLKAEGSRRGLLRRVFFRLSDRLLVYGERGRALGIAAGFPAERIGVVFNSLDVAHADRLIAALRNGQIAPRRPQDFFADPERPLLICTARLTAKCRFDLLFQAAASLAQQGRPVNVLLIGDGPERAALEGLARHLRIAAHFHGACHLEDVVGPMIYHADLTVSPGKIGLTAMHSLMYGTPAITHGDFDAQMPEVEAITPGVTGAFFRRDDAADLARVIAEWLQTAPPRDVICKAARATIAANWTPEGQARIIGETVQALVGHA</sequence>
<proteinExistence type="predicted"/>